<comment type="caution">
    <text evidence="3">The sequence shown here is derived from an EMBL/GenBank/DDBJ whole genome shotgun (WGS) entry which is preliminary data.</text>
</comment>
<evidence type="ECO:0000256" key="1">
    <source>
        <dbReference type="SAM" id="SignalP"/>
    </source>
</evidence>
<feature type="signal peptide" evidence="1">
    <location>
        <begin position="1"/>
        <end position="32"/>
    </location>
</feature>
<dbReference type="EMBL" id="CAXKWB010031547">
    <property type="protein sequence ID" value="CAL4139734.1"/>
    <property type="molecule type" value="Genomic_DNA"/>
</dbReference>
<dbReference type="Pfam" id="PF08276">
    <property type="entry name" value="PAN_2"/>
    <property type="match status" value="1"/>
</dbReference>
<dbReference type="Proteomes" id="UP001497623">
    <property type="component" value="Unassembled WGS sequence"/>
</dbReference>
<proteinExistence type="predicted"/>
<dbReference type="InterPro" id="IPR003609">
    <property type="entry name" value="Pan_app"/>
</dbReference>
<protein>
    <recommendedName>
        <fullName evidence="2">Apple domain-containing protein</fullName>
    </recommendedName>
</protein>
<reference evidence="3 4" key="1">
    <citation type="submission" date="2024-05" db="EMBL/GenBank/DDBJ databases">
        <authorList>
            <person name="Wallberg A."/>
        </authorList>
    </citation>
    <scope>NUCLEOTIDE SEQUENCE [LARGE SCALE GENOMIC DNA]</scope>
</reference>
<organism evidence="3 4">
    <name type="scientific">Meganyctiphanes norvegica</name>
    <name type="common">Northern krill</name>
    <name type="synonym">Thysanopoda norvegica</name>
    <dbReference type="NCBI Taxonomy" id="48144"/>
    <lineage>
        <taxon>Eukaryota</taxon>
        <taxon>Metazoa</taxon>
        <taxon>Ecdysozoa</taxon>
        <taxon>Arthropoda</taxon>
        <taxon>Crustacea</taxon>
        <taxon>Multicrustacea</taxon>
        <taxon>Malacostraca</taxon>
        <taxon>Eumalacostraca</taxon>
        <taxon>Eucarida</taxon>
        <taxon>Euphausiacea</taxon>
        <taxon>Euphausiidae</taxon>
        <taxon>Meganyctiphanes</taxon>
    </lineage>
</organism>
<keyword evidence="4" id="KW-1185">Reference proteome</keyword>
<feature type="domain" description="Apple" evidence="2">
    <location>
        <begin position="55"/>
        <end position="89"/>
    </location>
</feature>
<name>A0AAV2RVA4_MEGNR</name>
<keyword evidence="1" id="KW-0732">Signal</keyword>
<evidence type="ECO:0000259" key="2">
    <source>
        <dbReference type="Pfam" id="PF08276"/>
    </source>
</evidence>
<evidence type="ECO:0000313" key="4">
    <source>
        <dbReference type="Proteomes" id="UP001497623"/>
    </source>
</evidence>
<feature type="chain" id="PRO_5043427462" description="Apple domain-containing protein" evidence="1">
    <location>
        <begin position="33"/>
        <end position="137"/>
    </location>
</feature>
<gene>
    <name evidence="3" type="ORF">MNOR_LOCUS28499</name>
</gene>
<sequence length="137" mass="15171">MSRAGSGKSVEVHRVLWILAFTFSFAATNAQGDQFSGPNENVWSNRQCEYIVWYHGKSLSQCKSVCLELSTCTAFNYKDGPNTECVLWACPLPAPSPKSTRSPYKGYSLIPGSLDGQLRQLDQLKTFNAANEANNQQ</sequence>
<dbReference type="AlphaFoldDB" id="A0AAV2RVA4"/>
<feature type="non-terminal residue" evidence="3">
    <location>
        <position position="137"/>
    </location>
</feature>
<accession>A0AAV2RVA4</accession>
<evidence type="ECO:0000313" key="3">
    <source>
        <dbReference type="EMBL" id="CAL4139734.1"/>
    </source>
</evidence>